<protein>
    <submittedName>
        <fullName evidence="1">Integral membrane protein SYS1-related protein</fullName>
    </submittedName>
</protein>
<name>A0ACB5SDE0_9PEZI</name>
<gene>
    <name evidence="1" type="primary">g1807</name>
    <name evidence="1" type="ORF">NpPPO83_00001807</name>
</gene>
<comment type="caution">
    <text evidence="1">The sequence shown here is derived from an EMBL/GenBank/DDBJ whole genome shotgun (WGS) entry which is preliminary data.</text>
</comment>
<accession>A0ACB5SDE0</accession>
<reference evidence="1" key="1">
    <citation type="submission" date="2024-09" db="EMBL/GenBank/DDBJ databases">
        <title>Draft Genome Sequences of Neofusicoccum parvum.</title>
        <authorList>
            <person name="Ashida A."/>
            <person name="Camagna M."/>
            <person name="Tanaka A."/>
            <person name="Takemoto D."/>
        </authorList>
    </citation>
    <scope>NUCLEOTIDE SEQUENCE</scope>
    <source>
        <strain evidence="1">PPO83</strain>
    </source>
</reference>
<dbReference type="Proteomes" id="UP001165186">
    <property type="component" value="Unassembled WGS sequence"/>
</dbReference>
<organism evidence="1 2">
    <name type="scientific">Neofusicoccum parvum</name>
    <dbReference type="NCBI Taxonomy" id="310453"/>
    <lineage>
        <taxon>Eukaryota</taxon>
        <taxon>Fungi</taxon>
        <taxon>Dikarya</taxon>
        <taxon>Ascomycota</taxon>
        <taxon>Pezizomycotina</taxon>
        <taxon>Dothideomycetes</taxon>
        <taxon>Dothideomycetes incertae sedis</taxon>
        <taxon>Botryosphaeriales</taxon>
        <taxon>Botryosphaeriaceae</taxon>
        <taxon>Neofusicoccum</taxon>
    </lineage>
</organism>
<proteinExistence type="predicted"/>
<evidence type="ECO:0000313" key="2">
    <source>
        <dbReference type="Proteomes" id="UP001165186"/>
    </source>
</evidence>
<sequence>MARRRRPPRPGALADVAPLRILTQIVLLQLAYYVSAAVLIVFTALVAGRDVSLDLLLSWRSLRGDVTVGWMLGLVWMLNSLVWYAPPTRLVVVKR</sequence>
<evidence type="ECO:0000313" key="1">
    <source>
        <dbReference type="EMBL" id="GME35750.1"/>
    </source>
</evidence>
<dbReference type="EMBL" id="BSXG01000073">
    <property type="protein sequence ID" value="GME35750.1"/>
    <property type="molecule type" value="Genomic_DNA"/>
</dbReference>
<keyword evidence="2" id="KW-1185">Reference proteome</keyword>